<dbReference type="EMBL" id="BA000004">
    <property type="protein sequence ID" value="BAB06064.1"/>
    <property type="molecule type" value="Genomic_DNA"/>
</dbReference>
<gene>
    <name evidence="1" type="ordered locus">BH2345</name>
</gene>
<dbReference type="eggNOG" id="ENOG5030ENW">
    <property type="taxonomic scope" value="Bacteria"/>
</dbReference>
<sequence>MEIKVNVAEVTALLRSVGEVSASFNTQPIERARDLDMIAVFCDVKNELDDDLMAYMRATSDMQKQLQSQIQTYDKVDRELAAKMGSQ</sequence>
<keyword evidence="2" id="KW-1185">Reference proteome</keyword>
<dbReference type="RefSeq" id="WP_010898499.1">
    <property type="nucleotide sequence ID" value="NC_002570.2"/>
</dbReference>
<evidence type="ECO:0000313" key="2">
    <source>
        <dbReference type="Proteomes" id="UP000001258"/>
    </source>
</evidence>
<dbReference type="HOGENOM" id="CLU_2476853_0_0_9"/>
<proteinExistence type="predicted"/>
<evidence type="ECO:0000313" key="1">
    <source>
        <dbReference type="EMBL" id="BAB06064.1"/>
    </source>
</evidence>
<organism evidence="1 2">
    <name type="scientific">Halalkalibacterium halodurans (strain ATCC BAA-125 / DSM 18197 / FERM 7344 / JCM 9153 / C-125)</name>
    <name type="common">Bacillus halodurans</name>
    <dbReference type="NCBI Taxonomy" id="272558"/>
    <lineage>
        <taxon>Bacteria</taxon>
        <taxon>Bacillati</taxon>
        <taxon>Bacillota</taxon>
        <taxon>Bacilli</taxon>
        <taxon>Bacillales</taxon>
        <taxon>Bacillaceae</taxon>
        <taxon>Halalkalibacterium (ex Joshi et al. 2022)</taxon>
    </lineage>
</organism>
<dbReference type="KEGG" id="bha:BH2345"/>
<dbReference type="AlphaFoldDB" id="Q9KAE4"/>
<reference evidence="1 2" key="1">
    <citation type="journal article" date="2000" name="Nucleic Acids Res.">
        <title>Complete genome sequence of the alkaliphilic bacterium Bacillus halodurans and genomic sequence comparison with Bacillus subtilis.</title>
        <authorList>
            <person name="Takami H."/>
            <person name="Nakasone K."/>
            <person name="Takaki Y."/>
            <person name="Maeno G."/>
            <person name="Sasaki R."/>
            <person name="Masui N."/>
            <person name="Fuji F."/>
            <person name="Hirama C."/>
            <person name="Nakamura Y."/>
            <person name="Ogasawara N."/>
            <person name="Kuhara S."/>
            <person name="Horikoshi K."/>
        </authorList>
    </citation>
    <scope>NUCLEOTIDE SEQUENCE [LARGE SCALE GENOMIC DNA]</scope>
    <source>
        <strain evidence="2">ATCC BAA-125 / DSM 18197 / FERM 7344 / JCM 9153 / C-125</strain>
    </source>
</reference>
<accession>Q9KAE4</accession>
<dbReference type="InterPro" id="IPR046318">
    <property type="entry name" value="DUF5344"/>
</dbReference>
<dbReference type="STRING" id="272558.gene:10728243"/>
<dbReference type="Pfam" id="PF17279">
    <property type="entry name" value="DUF5344"/>
    <property type="match status" value="1"/>
</dbReference>
<name>Q9KAE4_HALH5</name>
<dbReference type="Proteomes" id="UP000001258">
    <property type="component" value="Chromosome"/>
</dbReference>
<dbReference type="PIR" id="A83943">
    <property type="entry name" value="A83943"/>
</dbReference>
<protein>
    <submittedName>
        <fullName evidence="1">BH2345 protein</fullName>
    </submittedName>
</protein>